<dbReference type="SUPFAM" id="SSF53335">
    <property type="entry name" value="S-adenosyl-L-methionine-dependent methyltransferases"/>
    <property type="match status" value="1"/>
</dbReference>
<dbReference type="Gene3D" id="3.40.50.150">
    <property type="entry name" value="Vaccinia Virus protein VP39"/>
    <property type="match status" value="1"/>
</dbReference>
<sequence>MLIGVTHFFRDPDAFHLIKKEVLPQIFQQKRKDQEKDIRIWIAGCSTGEEAYSVAIMFKEYMDDIQEDFNIRIFATDLDNNSIKTAMQGVYPDSIVSSLSNKRLSKYLLQRVSIFLHYTLHILEVNSHLKTAYPIPFP</sequence>
<dbReference type="InterPro" id="IPR029063">
    <property type="entry name" value="SAM-dependent_MTases_sf"/>
</dbReference>
<dbReference type="PRINTS" id="PR00996">
    <property type="entry name" value="CHERMTFRASE"/>
</dbReference>
<evidence type="ECO:0000313" key="2">
    <source>
        <dbReference type="EMBL" id="MDE5415955.1"/>
    </source>
</evidence>
<dbReference type="InterPro" id="IPR000780">
    <property type="entry name" value="CheR_MeTrfase"/>
</dbReference>
<dbReference type="EMBL" id="JAOTPO010000023">
    <property type="protein sequence ID" value="MDE5415955.1"/>
    <property type="molecule type" value="Genomic_DNA"/>
</dbReference>
<dbReference type="PANTHER" id="PTHR24422:SF10">
    <property type="entry name" value="CHEMOTAXIS PROTEIN METHYLTRANSFERASE 2"/>
    <property type="match status" value="1"/>
</dbReference>
<evidence type="ECO:0000259" key="1">
    <source>
        <dbReference type="PROSITE" id="PS50123"/>
    </source>
</evidence>
<dbReference type="SMART" id="SM00138">
    <property type="entry name" value="MeTrc"/>
    <property type="match status" value="1"/>
</dbReference>
<keyword evidence="3" id="KW-1185">Reference proteome</keyword>
<dbReference type="PROSITE" id="PS50123">
    <property type="entry name" value="CHER"/>
    <property type="match status" value="1"/>
</dbReference>
<evidence type="ECO:0000313" key="3">
    <source>
        <dbReference type="Proteomes" id="UP001148125"/>
    </source>
</evidence>
<protein>
    <recommendedName>
        <fullName evidence="1">CheR-type methyltransferase domain-containing protein</fullName>
    </recommendedName>
</protein>
<feature type="domain" description="CheR-type methyltransferase" evidence="1">
    <location>
        <begin position="1"/>
        <end position="130"/>
    </location>
</feature>
<gene>
    <name evidence="2" type="ORF">N7Z68_21630</name>
</gene>
<dbReference type="Proteomes" id="UP001148125">
    <property type="component" value="Unassembled WGS sequence"/>
</dbReference>
<dbReference type="PANTHER" id="PTHR24422">
    <property type="entry name" value="CHEMOTAXIS PROTEIN METHYLTRANSFERASE"/>
    <property type="match status" value="1"/>
</dbReference>
<dbReference type="Pfam" id="PF01739">
    <property type="entry name" value="CheR"/>
    <property type="match status" value="1"/>
</dbReference>
<accession>A0ABT5VKI1</accession>
<name>A0ABT5VKI1_9BACI</name>
<reference evidence="2" key="1">
    <citation type="submission" date="2024-05" db="EMBL/GenBank/DDBJ databases">
        <title>Alkalihalobacillus sp. strain MEB203 novel alkaliphilic bacterium from Lonar Lake, India.</title>
        <authorList>
            <person name="Joshi A."/>
            <person name="Thite S."/>
            <person name="Mengade P."/>
        </authorList>
    </citation>
    <scope>NUCLEOTIDE SEQUENCE</scope>
    <source>
        <strain evidence="2">MEB 203</strain>
    </source>
</reference>
<dbReference type="InterPro" id="IPR022642">
    <property type="entry name" value="CheR_C"/>
</dbReference>
<comment type="caution">
    <text evidence="2">The sequence shown here is derived from an EMBL/GenBank/DDBJ whole genome shotgun (WGS) entry which is preliminary data.</text>
</comment>
<organism evidence="2 3">
    <name type="scientific">Alkalihalobacterium chitinilyticum</name>
    <dbReference type="NCBI Taxonomy" id="2980103"/>
    <lineage>
        <taxon>Bacteria</taxon>
        <taxon>Bacillati</taxon>
        <taxon>Bacillota</taxon>
        <taxon>Bacilli</taxon>
        <taxon>Bacillales</taxon>
        <taxon>Bacillaceae</taxon>
        <taxon>Alkalihalobacterium</taxon>
    </lineage>
</organism>
<proteinExistence type="predicted"/>
<dbReference type="InterPro" id="IPR050903">
    <property type="entry name" value="Bact_Chemotaxis_MeTrfase"/>
</dbReference>